<reference evidence="1" key="1">
    <citation type="journal article" date="2007" name="PLoS Biol.">
        <title>Rate of evolution in brain-expressed genes in humans and other primates.</title>
        <authorList>
            <person name="Wang H.-Y."/>
            <person name="Chien H.-C."/>
            <person name="Osada N."/>
            <person name="Hashimoto K."/>
            <person name="Sugano S."/>
            <person name="Gojobori T."/>
            <person name="Chou C.-K."/>
            <person name="Tsai S.-F."/>
            <person name="Wu C.-I."/>
            <person name="Shen C.-K.J."/>
        </authorList>
    </citation>
    <scope>NUCLEOTIDE SEQUENCE</scope>
</reference>
<proteinExistence type="evidence at transcript level"/>
<accession>I7GKX4</accession>
<organism evidence="1">
    <name type="scientific">Macaca fascicularis</name>
    <name type="common">Crab-eating macaque</name>
    <name type="synonym">Cynomolgus monkey</name>
    <dbReference type="NCBI Taxonomy" id="9541"/>
    <lineage>
        <taxon>Eukaryota</taxon>
        <taxon>Metazoa</taxon>
        <taxon>Chordata</taxon>
        <taxon>Craniata</taxon>
        <taxon>Vertebrata</taxon>
        <taxon>Euteleostomi</taxon>
        <taxon>Mammalia</taxon>
        <taxon>Eutheria</taxon>
        <taxon>Euarchontoglires</taxon>
        <taxon>Primates</taxon>
        <taxon>Haplorrhini</taxon>
        <taxon>Catarrhini</taxon>
        <taxon>Cercopithecidae</taxon>
        <taxon>Cercopithecinae</taxon>
        <taxon>Macaca</taxon>
    </lineage>
</organism>
<dbReference type="EMBL" id="AB171976">
    <property type="protein sequence ID" value="BAE89038.1"/>
    <property type="molecule type" value="mRNA"/>
</dbReference>
<protein>
    <submittedName>
        <fullName evidence="1">Macaca fascicularis brain cDNA, clone: QflA-16149</fullName>
    </submittedName>
</protein>
<dbReference type="AlphaFoldDB" id="I7GKX4"/>
<name>I7GKX4_MACFA</name>
<evidence type="ECO:0000313" key="1">
    <source>
        <dbReference type="EMBL" id="BAE89038.1"/>
    </source>
</evidence>
<sequence length="34" mass="3788">MTLFDVHNYQHPKGFLPLSTCALNSKTKIGIQNA</sequence>